<evidence type="ECO:0000256" key="3">
    <source>
        <dbReference type="ARBA" id="ARBA00010345"/>
    </source>
</evidence>
<dbReference type="InterPro" id="IPR013233">
    <property type="entry name" value="PIG-X/PBN1"/>
</dbReference>
<evidence type="ECO:0000256" key="10">
    <source>
        <dbReference type="RuleBase" id="RU366056"/>
    </source>
</evidence>
<dbReference type="AlphaFoldDB" id="A0A9P6EI53"/>
<dbReference type="InterPro" id="IPR040039">
    <property type="entry name" value="PIGX"/>
</dbReference>
<dbReference type="SMART" id="SM00780">
    <property type="entry name" value="PIG-X"/>
    <property type="match status" value="1"/>
</dbReference>
<keyword evidence="6 10" id="KW-0256">Endoplasmic reticulum</keyword>
<keyword evidence="13" id="KW-1185">Reference proteome</keyword>
<dbReference type="GO" id="GO:0005789">
    <property type="term" value="C:endoplasmic reticulum membrane"/>
    <property type="evidence" value="ECO:0007669"/>
    <property type="project" value="UniProtKB-SubCell"/>
</dbReference>
<evidence type="ECO:0000256" key="2">
    <source>
        <dbReference type="ARBA" id="ARBA00004687"/>
    </source>
</evidence>
<evidence type="ECO:0000256" key="7">
    <source>
        <dbReference type="ARBA" id="ARBA00022989"/>
    </source>
</evidence>
<keyword evidence="8 10" id="KW-0472">Membrane</keyword>
<dbReference type="EMBL" id="MU157848">
    <property type="protein sequence ID" value="KAF9529104.1"/>
    <property type="molecule type" value="Genomic_DNA"/>
</dbReference>
<comment type="pathway">
    <text evidence="2 10">Glycolipid biosynthesis; glycosylphosphatidylinositol-anchor biosynthesis.</text>
</comment>
<proteinExistence type="inferred from homology"/>
<reference evidence="12" key="1">
    <citation type="submission" date="2020-11" db="EMBL/GenBank/DDBJ databases">
        <authorList>
            <consortium name="DOE Joint Genome Institute"/>
            <person name="Ahrendt S."/>
            <person name="Riley R."/>
            <person name="Andreopoulos W."/>
            <person name="Labutti K."/>
            <person name="Pangilinan J."/>
            <person name="Ruiz-Duenas F.J."/>
            <person name="Barrasa J.M."/>
            <person name="Sanchez-Garcia M."/>
            <person name="Camarero S."/>
            <person name="Miyauchi S."/>
            <person name="Serrano A."/>
            <person name="Linde D."/>
            <person name="Babiker R."/>
            <person name="Drula E."/>
            <person name="Ayuso-Fernandez I."/>
            <person name="Pacheco R."/>
            <person name="Padilla G."/>
            <person name="Ferreira P."/>
            <person name="Barriuso J."/>
            <person name="Kellner H."/>
            <person name="Castanera R."/>
            <person name="Alfaro M."/>
            <person name="Ramirez L."/>
            <person name="Pisabarro A.G."/>
            <person name="Kuo A."/>
            <person name="Tritt A."/>
            <person name="Lipzen A."/>
            <person name="He G."/>
            <person name="Yan M."/>
            <person name="Ng V."/>
            <person name="Cullen D."/>
            <person name="Martin F."/>
            <person name="Rosso M.-N."/>
            <person name="Henrissat B."/>
            <person name="Hibbett D."/>
            <person name="Martinez A.T."/>
            <person name="Grigoriev I.V."/>
        </authorList>
    </citation>
    <scope>NUCLEOTIDE SEQUENCE</scope>
    <source>
        <strain evidence="12">CBS 506.95</strain>
    </source>
</reference>
<dbReference type="Pfam" id="PF08320">
    <property type="entry name" value="PIG-X"/>
    <property type="match status" value="1"/>
</dbReference>
<sequence>MAHPYLVSSVSPIQGFHPISSSTLYFAGSAFQSVAHAYSACHVYLYYRLPPLLLIDTHELAERRKHYGYTYWGTRDLEKPMHALPPEERIGEVLLRVKVPEQLWEHRIPDDNWRWEEETVPGQGGGWKVDVEVPMHLRYGTPRSTRSGNEEDPGSSRDPYEKVTVDWPHAFLLCPISTSLKPQHTLPHGTLPAHVFDALPTGHSRTKIIIPIPPHSNYTKSTPSTLNATSPPPQSTPLTTSTTLLLPVGDTSDLAFVEPVTALTILVCFVWLWRVSWKTARRLNAASSLESKEKVL</sequence>
<protein>
    <recommendedName>
        <fullName evidence="10">Protein PBN1</fullName>
    </recommendedName>
</protein>
<dbReference type="OrthoDB" id="5546453at2759"/>
<keyword evidence="9" id="KW-0325">Glycoprotein</keyword>
<evidence type="ECO:0000313" key="13">
    <source>
        <dbReference type="Proteomes" id="UP000807306"/>
    </source>
</evidence>
<feature type="region of interest" description="Disordered" evidence="11">
    <location>
        <begin position="138"/>
        <end position="161"/>
    </location>
</feature>
<evidence type="ECO:0000256" key="11">
    <source>
        <dbReference type="SAM" id="MobiDB-lite"/>
    </source>
</evidence>
<evidence type="ECO:0000256" key="8">
    <source>
        <dbReference type="ARBA" id="ARBA00023136"/>
    </source>
</evidence>
<evidence type="ECO:0000256" key="4">
    <source>
        <dbReference type="ARBA" id="ARBA00022502"/>
    </source>
</evidence>
<comment type="similarity">
    <text evidence="3 10">Belongs to the PIGX family.</text>
</comment>
<evidence type="ECO:0000313" key="12">
    <source>
        <dbReference type="EMBL" id="KAF9529104.1"/>
    </source>
</evidence>
<evidence type="ECO:0000256" key="1">
    <source>
        <dbReference type="ARBA" id="ARBA00004389"/>
    </source>
</evidence>
<keyword evidence="7 10" id="KW-1133">Transmembrane helix</keyword>
<comment type="caution">
    <text evidence="12">The sequence shown here is derived from an EMBL/GenBank/DDBJ whole genome shotgun (WGS) entry which is preliminary data.</text>
</comment>
<comment type="subcellular location">
    <subcellularLocation>
        <location evidence="1 10">Endoplasmic reticulum membrane</location>
        <topology evidence="1 10">Single-pass membrane protein</topology>
    </subcellularLocation>
</comment>
<dbReference type="Proteomes" id="UP000807306">
    <property type="component" value="Unassembled WGS sequence"/>
</dbReference>
<dbReference type="GO" id="GO:0006506">
    <property type="term" value="P:GPI anchor biosynthetic process"/>
    <property type="evidence" value="ECO:0007669"/>
    <property type="project" value="UniProtKB-KW"/>
</dbReference>
<keyword evidence="4 10" id="KW-0337">GPI-anchor biosynthesis</keyword>
<feature type="transmembrane region" description="Helical" evidence="10">
    <location>
        <begin position="254"/>
        <end position="273"/>
    </location>
</feature>
<evidence type="ECO:0000256" key="6">
    <source>
        <dbReference type="ARBA" id="ARBA00022824"/>
    </source>
</evidence>
<accession>A0A9P6EI53</accession>
<comment type="function">
    <text evidence="10">Required for proper folding and/or the stability of a subset of proteins in the endoplasmic reticulum. Component of glycosylphosphatidylinositol-mannosyltransferase 1 which transfers the first of the 4 mannoses in the GPI-anchor precursors during GPI-anchor biosynthesis. Probably acts by stabilizing the mannosyltransferase GPI14.</text>
</comment>
<evidence type="ECO:0000256" key="9">
    <source>
        <dbReference type="ARBA" id="ARBA00023180"/>
    </source>
</evidence>
<name>A0A9P6EI53_9AGAR</name>
<dbReference type="PANTHER" id="PTHR28650:SF1">
    <property type="entry name" value="PHOSPHATIDYLINOSITOL-GLYCAN BIOSYNTHESIS CLASS X PROTEIN"/>
    <property type="match status" value="1"/>
</dbReference>
<evidence type="ECO:0000256" key="5">
    <source>
        <dbReference type="ARBA" id="ARBA00022692"/>
    </source>
</evidence>
<dbReference type="PANTHER" id="PTHR28650">
    <property type="entry name" value="PHOSPHATIDYLINOSITOL-GLYCAN BIOSYNTHESIS CLASS X PROTEIN"/>
    <property type="match status" value="1"/>
</dbReference>
<organism evidence="12 13">
    <name type="scientific">Crepidotus variabilis</name>
    <dbReference type="NCBI Taxonomy" id="179855"/>
    <lineage>
        <taxon>Eukaryota</taxon>
        <taxon>Fungi</taxon>
        <taxon>Dikarya</taxon>
        <taxon>Basidiomycota</taxon>
        <taxon>Agaricomycotina</taxon>
        <taxon>Agaricomycetes</taxon>
        <taxon>Agaricomycetidae</taxon>
        <taxon>Agaricales</taxon>
        <taxon>Agaricineae</taxon>
        <taxon>Crepidotaceae</taxon>
        <taxon>Crepidotus</taxon>
    </lineage>
</organism>
<gene>
    <name evidence="12" type="ORF">CPB83DRAFT_883081</name>
</gene>
<keyword evidence="5 10" id="KW-0812">Transmembrane</keyword>